<proteinExistence type="predicted"/>
<dbReference type="RefSeq" id="WP_036953448.1">
    <property type="nucleotide sequence ID" value="NZ_BAABIH010000001.1"/>
</dbReference>
<reference evidence="3 4" key="1">
    <citation type="submission" date="2019-10" db="EMBL/GenBank/DDBJ databases">
        <title>Genome sequence of Luteimicrobium xylanilyticum HY-24.</title>
        <authorList>
            <person name="Kim D.Y."/>
            <person name="Park H.-Y."/>
        </authorList>
    </citation>
    <scope>NUCLEOTIDE SEQUENCE [LARGE SCALE GENOMIC DNA]</scope>
    <source>
        <strain evidence="3 4">HY-24</strain>
    </source>
</reference>
<name>A0A5P9Q817_9MICO</name>
<evidence type="ECO:0000313" key="3">
    <source>
        <dbReference type="EMBL" id="QFU97212.1"/>
    </source>
</evidence>
<evidence type="ECO:0000313" key="4">
    <source>
        <dbReference type="Proteomes" id="UP000326702"/>
    </source>
</evidence>
<dbReference type="PROSITE" id="PS51257">
    <property type="entry name" value="PROKAR_LIPOPROTEIN"/>
    <property type="match status" value="1"/>
</dbReference>
<dbReference type="Proteomes" id="UP000326702">
    <property type="component" value="Chromosome"/>
</dbReference>
<evidence type="ECO:0000256" key="1">
    <source>
        <dbReference type="SAM" id="SignalP"/>
    </source>
</evidence>
<dbReference type="GO" id="GO:0043190">
    <property type="term" value="C:ATP-binding cassette (ABC) transporter complex"/>
    <property type="evidence" value="ECO:0007669"/>
    <property type="project" value="InterPro"/>
</dbReference>
<feature type="chain" id="PRO_5038647571" description="ABC-type glycine betaine transport system substrate-binding domain-containing protein" evidence="1">
    <location>
        <begin position="21"/>
        <end position="338"/>
    </location>
</feature>
<feature type="domain" description="ABC-type glycine betaine transport system substrate-binding" evidence="2">
    <location>
        <begin position="53"/>
        <end position="123"/>
    </location>
</feature>
<dbReference type="OrthoDB" id="9781705at2"/>
<dbReference type="InterPro" id="IPR007210">
    <property type="entry name" value="ABC_Gly_betaine_transp_sub-bd"/>
</dbReference>
<accession>A0A5P9Q817</accession>
<dbReference type="AlphaFoldDB" id="A0A5P9Q817"/>
<feature type="signal peptide" evidence="1">
    <location>
        <begin position="1"/>
        <end position="20"/>
    </location>
</feature>
<sequence>MRTRTLAAGLSAVALASVLAACGQAGSSGTHPTSSANASNASVPTCKPVAGDKLVVLEDDKKLQNADNVIPALNAKAVANDDAIIPLLDTVSAALDTPGLIALNKAVDVDRQTSAQAAKDFVDDHQLTAKDTSAGKGTKVTIGAANFSESATLANIYADVLKSAGYAPTVRDVGSRETYLKALENGQLTIVPEYTSTLTTFINAAQNGADSTSPASGDLDKTVAALTDLGKKVGLVFGKPAAAQDQNAYAVTTAFADKNGVKTLSDLASKCGGLILGGPPECTTRDYCQPGLEKVYGLQFASFKQLDTGGPLTKSALQKGQITIGLVFSSDGQLAASS</sequence>
<organism evidence="3 4">
    <name type="scientific">Luteimicrobium xylanilyticum</name>
    <dbReference type="NCBI Taxonomy" id="1133546"/>
    <lineage>
        <taxon>Bacteria</taxon>
        <taxon>Bacillati</taxon>
        <taxon>Actinomycetota</taxon>
        <taxon>Actinomycetes</taxon>
        <taxon>Micrococcales</taxon>
        <taxon>Luteimicrobium</taxon>
    </lineage>
</organism>
<dbReference type="Gene3D" id="3.40.190.120">
    <property type="entry name" value="Osmoprotection protein (prox), domain 2"/>
    <property type="match status" value="2"/>
</dbReference>
<dbReference type="EMBL" id="CP045529">
    <property type="protein sequence ID" value="QFU97212.1"/>
    <property type="molecule type" value="Genomic_DNA"/>
</dbReference>
<gene>
    <name evidence="3" type="ORF">KDY119_00706</name>
</gene>
<feature type="domain" description="ABC-type glycine betaine transport system substrate-binding" evidence="2">
    <location>
        <begin position="139"/>
        <end position="336"/>
    </location>
</feature>
<dbReference type="KEGG" id="lxl:KDY119_00706"/>
<evidence type="ECO:0000259" key="2">
    <source>
        <dbReference type="Pfam" id="PF04069"/>
    </source>
</evidence>
<protein>
    <recommendedName>
        <fullName evidence="2">ABC-type glycine betaine transport system substrate-binding domain-containing protein</fullName>
    </recommendedName>
</protein>
<keyword evidence="1" id="KW-0732">Signal</keyword>
<dbReference type="Pfam" id="PF04069">
    <property type="entry name" value="OpuAC"/>
    <property type="match status" value="2"/>
</dbReference>
<dbReference type="SUPFAM" id="SSF53850">
    <property type="entry name" value="Periplasmic binding protein-like II"/>
    <property type="match status" value="2"/>
</dbReference>
<keyword evidence="4" id="KW-1185">Reference proteome</keyword>
<dbReference type="GO" id="GO:0022857">
    <property type="term" value="F:transmembrane transporter activity"/>
    <property type="evidence" value="ECO:0007669"/>
    <property type="project" value="InterPro"/>
</dbReference>
<dbReference type="Gene3D" id="3.40.190.10">
    <property type="entry name" value="Periplasmic binding protein-like II"/>
    <property type="match status" value="2"/>
</dbReference>